<keyword evidence="6" id="KW-1185">Reference proteome</keyword>
<sequence length="299" mass="32276">MSPLVVLLLLLLLRFKHCAADYIIEHDCWKPVCFQSWRPGNINMAIVTNGQIQADSTQAEESKCKEPLNSQGSFCGPCEAGQNCAPFSSVINTYPGRNVTLQCALLSSLLTSSCSVHPFGRLAVKWVDDNDNPFQDDAEYRITTNSPCDVTLTLSLKSPKNATFRCSARISGLTVTSKKIEVKMQSLKGRGRGLIIPEPQPEGGADGDGEVQPGSSSSSVVAPTVGVVCAAAVIVAAAVFVLNKRRTNSRRPMESPTSTAEYMLDPDEVIYADVIHPVSSQRQSVSVYEPTVYASVRCS</sequence>
<keyword evidence="2" id="KW-0812">Transmembrane</keyword>
<dbReference type="Proteomes" id="UP001460270">
    <property type="component" value="Unassembled WGS sequence"/>
</dbReference>
<evidence type="ECO:0000256" key="3">
    <source>
        <dbReference type="SAM" id="SignalP"/>
    </source>
</evidence>
<keyword evidence="2" id="KW-0472">Membrane</keyword>
<evidence type="ECO:0000256" key="2">
    <source>
        <dbReference type="SAM" id="Phobius"/>
    </source>
</evidence>
<gene>
    <name evidence="5" type="ORF">WMY93_015887</name>
</gene>
<comment type="caution">
    <text evidence="5">The sequence shown here is derived from an EMBL/GenBank/DDBJ whole genome shotgun (WGS) entry which is preliminary data.</text>
</comment>
<reference evidence="6" key="1">
    <citation type="submission" date="2024-04" db="EMBL/GenBank/DDBJ databases">
        <title>Salinicola lusitanus LLJ914,a marine bacterium isolated from the Okinawa Trough.</title>
        <authorList>
            <person name="Li J."/>
        </authorList>
    </citation>
    <scope>NUCLEOTIDE SEQUENCE [LARGE SCALE GENOMIC DNA]</scope>
</reference>
<dbReference type="AlphaFoldDB" id="A0AAW0P2L0"/>
<feature type="transmembrane region" description="Helical" evidence="2">
    <location>
        <begin position="220"/>
        <end position="242"/>
    </location>
</feature>
<name>A0AAW0P2L0_9GOBI</name>
<dbReference type="PROSITE" id="PS50835">
    <property type="entry name" value="IG_LIKE"/>
    <property type="match status" value="1"/>
</dbReference>
<organism evidence="5 6">
    <name type="scientific">Mugilogobius chulae</name>
    <name type="common">yellowstripe goby</name>
    <dbReference type="NCBI Taxonomy" id="88201"/>
    <lineage>
        <taxon>Eukaryota</taxon>
        <taxon>Metazoa</taxon>
        <taxon>Chordata</taxon>
        <taxon>Craniata</taxon>
        <taxon>Vertebrata</taxon>
        <taxon>Euteleostomi</taxon>
        <taxon>Actinopterygii</taxon>
        <taxon>Neopterygii</taxon>
        <taxon>Teleostei</taxon>
        <taxon>Neoteleostei</taxon>
        <taxon>Acanthomorphata</taxon>
        <taxon>Gobiaria</taxon>
        <taxon>Gobiiformes</taxon>
        <taxon>Gobioidei</taxon>
        <taxon>Gobiidae</taxon>
        <taxon>Gobionellinae</taxon>
        <taxon>Mugilogobius</taxon>
    </lineage>
</organism>
<evidence type="ECO:0000259" key="4">
    <source>
        <dbReference type="PROSITE" id="PS50835"/>
    </source>
</evidence>
<accession>A0AAW0P2L0</accession>
<dbReference type="EMBL" id="JBBPFD010000011">
    <property type="protein sequence ID" value="KAK7907275.1"/>
    <property type="molecule type" value="Genomic_DNA"/>
</dbReference>
<dbReference type="InterPro" id="IPR007110">
    <property type="entry name" value="Ig-like_dom"/>
</dbReference>
<feature type="chain" id="PRO_5043822044" description="Ig-like domain-containing protein" evidence="3">
    <location>
        <begin position="21"/>
        <end position="299"/>
    </location>
</feature>
<keyword evidence="3" id="KW-0732">Signal</keyword>
<feature type="domain" description="Ig-like" evidence="4">
    <location>
        <begin position="86"/>
        <end position="176"/>
    </location>
</feature>
<proteinExistence type="predicted"/>
<feature type="signal peptide" evidence="3">
    <location>
        <begin position="1"/>
        <end position="20"/>
    </location>
</feature>
<evidence type="ECO:0000256" key="1">
    <source>
        <dbReference type="SAM" id="MobiDB-lite"/>
    </source>
</evidence>
<protein>
    <recommendedName>
        <fullName evidence="4">Ig-like domain-containing protein</fullName>
    </recommendedName>
</protein>
<evidence type="ECO:0000313" key="6">
    <source>
        <dbReference type="Proteomes" id="UP001460270"/>
    </source>
</evidence>
<feature type="region of interest" description="Disordered" evidence="1">
    <location>
        <begin position="192"/>
        <end position="217"/>
    </location>
</feature>
<evidence type="ECO:0000313" key="5">
    <source>
        <dbReference type="EMBL" id="KAK7907275.1"/>
    </source>
</evidence>
<keyword evidence="2" id="KW-1133">Transmembrane helix</keyword>